<dbReference type="Proteomes" id="UP001515480">
    <property type="component" value="Unassembled WGS sequence"/>
</dbReference>
<evidence type="ECO:0000313" key="3">
    <source>
        <dbReference type="EMBL" id="KAL1495924.1"/>
    </source>
</evidence>
<feature type="compositionally biased region" description="Basic residues" evidence="1">
    <location>
        <begin position="58"/>
        <end position="75"/>
    </location>
</feature>
<keyword evidence="2" id="KW-0472">Membrane</keyword>
<feature type="transmembrane region" description="Helical" evidence="2">
    <location>
        <begin position="20"/>
        <end position="41"/>
    </location>
</feature>
<feature type="compositionally biased region" description="Acidic residues" evidence="1">
    <location>
        <begin position="88"/>
        <end position="99"/>
    </location>
</feature>
<feature type="compositionally biased region" description="Low complexity" evidence="1">
    <location>
        <begin position="194"/>
        <end position="206"/>
    </location>
</feature>
<feature type="compositionally biased region" description="Polar residues" evidence="1">
    <location>
        <begin position="133"/>
        <end position="142"/>
    </location>
</feature>
<feature type="compositionally biased region" description="Basic and acidic residues" evidence="1">
    <location>
        <begin position="100"/>
        <end position="109"/>
    </location>
</feature>
<evidence type="ECO:0000256" key="2">
    <source>
        <dbReference type="SAM" id="Phobius"/>
    </source>
</evidence>
<feature type="compositionally biased region" description="Basic residues" evidence="1">
    <location>
        <begin position="215"/>
        <end position="225"/>
    </location>
</feature>
<protein>
    <submittedName>
        <fullName evidence="3">Uncharacterized protein</fullName>
    </submittedName>
</protein>
<keyword evidence="2" id="KW-0812">Transmembrane</keyword>
<dbReference type="EMBL" id="JBGBPQ010000030">
    <property type="protein sequence ID" value="KAL1495924.1"/>
    <property type="molecule type" value="Genomic_DNA"/>
</dbReference>
<dbReference type="AlphaFoldDB" id="A0AB34IDZ2"/>
<gene>
    <name evidence="3" type="ORF">AB1Y20_014566</name>
</gene>
<comment type="caution">
    <text evidence="3">The sequence shown here is derived from an EMBL/GenBank/DDBJ whole genome shotgun (WGS) entry which is preliminary data.</text>
</comment>
<evidence type="ECO:0000313" key="4">
    <source>
        <dbReference type="Proteomes" id="UP001515480"/>
    </source>
</evidence>
<keyword evidence="2" id="KW-1133">Transmembrane helix</keyword>
<keyword evidence="4" id="KW-1185">Reference proteome</keyword>
<reference evidence="3 4" key="1">
    <citation type="journal article" date="2024" name="Science">
        <title>Giant polyketide synthase enzymes in the biosynthesis of giant marine polyether toxins.</title>
        <authorList>
            <person name="Fallon T.R."/>
            <person name="Shende V.V."/>
            <person name="Wierzbicki I.H."/>
            <person name="Pendleton A.L."/>
            <person name="Watervoot N.F."/>
            <person name="Auber R.P."/>
            <person name="Gonzalez D.J."/>
            <person name="Wisecaver J.H."/>
            <person name="Moore B.S."/>
        </authorList>
    </citation>
    <scope>NUCLEOTIDE SEQUENCE [LARGE SCALE GENOMIC DNA]</scope>
    <source>
        <strain evidence="3 4">12B1</strain>
    </source>
</reference>
<feature type="compositionally biased region" description="Low complexity" evidence="1">
    <location>
        <begin position="157"/>
        <end position="180"/>
    </location>
</feature>
<proteinExistence type="predicted"/>
<evidence type="ECO:0000256" key="1">
    <source>
        <dbReference type="SAM" id="MobiDB-lite"/>
    </source>
</evidence>
<organism evidence="3 4">
    <name type="scientific">Prymnesium parvum</name>
    <name type="common">Toxic golden alga</name>
    <dbReference type="NCBI Taxonomy" id="97485"/>
    <lineage>
        <taxon>Eukaryota</taxon>
        <taxon>Haptista</taxon>
        <taxon>Haptophyta</taxon>
        <taxon>Prymnesiophyceae</taxon>
        <taxon>Prymnesiales</taxon>
        <taxon>Prymnesiaceae</taxon>
        <taxon>Prymnesium</taxon>
    </lineage>
</organism>
<accession>A0AB34IDZ2</accession>
<name>A0AB34IDZ2_PRYPA</name>
<sequence>MAALRRVHSSGFTPPATLIAHRGAFIALGAVGISLGAVYAWSRSKRPAHEPPSSVLVPKKKPSKDKRSRGKRQKSRQQPANASMHESSEEDLPAAAEEELPVRPTHEATEETAAAAVSAPQVDLMSAREEVENASSQANTEEQWIPVERKQRKGRRAASAPAPDAPVSEAPAAQPPAADTAEARPSEVLPTQIEAMQEMEAPAAAPVDATEEARRLRREAKKKRRAEQAAAKAELPPSSAGGGSHSGTAAVGSLPRFAPPRSSWADDVDDDEENAPPATYPMDDASCEAKQVAAQLDAAEQNAIAAEQEAPVEWVEVKKRGGRNKK</sequence>
<feature type="region of interest" description="Disordered" evidence="1">
    <location>
        <begin position="45"/>
        <end position="286"/>
    </location>
</feature>